<feature type="domain" description="Transposase InsH N-terminal" evidence="1">
    <location>
        <begin position="3"/>
        <end position="68"/>
    </location>
</feature>
<protein>
    <submittedName>
        <fullName evidence="2">Partial ORF in transposon ISC1212</fullName>
    </submittedName>
</protein>
<dbReference type="AlphaFoldDB" id="A0A157T2X8"/>
<evidence type="ECO:0000259" key="1">
    <source>
        <dbReference type="Pfam" id="PF05598"/>
    </source>
</evidence>
<reference evidence="3" key="1">
    <citation type="submission" date="2016-04" db="EMBL/GenBank/DDBJ databases">
        <authorList>
            <person name="Shah S.A."/>
            <person name="Garrett R.A."/>
        </authorList>
    </citation>
    <scope>NUCLEOTIDE SEQUENCE [LARGE SCALE GENOMIC DNA]</scope>
    <source>
        <strain evidence="3">ATCC 35091 / DSM 1616 / JCM 8930 / NBRC 15331 / P1</strain>
    </source>
</reference>
<proteinExistence type="predicted"/>
<sequence>MLKVDKVFPWETFRGKLESPYSKKPKWDVILLLKVLLIKFVYEISWLEGEIRDSKMFMKFLGGKVHQKSILLLQETVVDEGERMWTTLMTQQGLRQGD</sequence>
<accession>A0A157T2X8</accession>
<dbReference type="Pfam" id="PF05598">
    <property type="entry name" value="DUF772"/>
    <property type="match status" value="1"/>
</dbReference>
<gene>
    <name evidence="2" type="ORF">SSOP1_2045</name>
</gene>
<organism evidence="2 3">
    <name type="scientific">Saccharolobus solfataricus</name>
    <name type="common">Sulfolobus solfataricus</name>
    <dbReference type="NCBI Taxonomy" id="2287"/>
    <lineage>
        <taxon>Archaea</taxon>
        <taxon>Thermoproteota</taxon>
        <taxon>Thermoprotei</taxon>
        <taxon>Sulfolobales</taxon>
        <taxon>Sulfolobaceae</taxon>
        <taxon>Saccharolobus</taxon>
    </lineage>
</organism>
<dbReference type="RefSeq" id="WP_010923653.1">
    <property type="nucleotide sequence ID" value="NZ_CP011056.2"/>
</dbReference>
<dbReference type="GeneID" id="1453443"/>
<dbReference type="Proteomes" id="UP000076770">
    <property type="component" value="Chromosome i"/>
</dbReference>
<dbReference type="InterPro" id="IPR008490">
    <property type="entry name" value="Transposase_InsH_N"/>
</dbReference>
<evidence type="ECO:0000313" key="2">
    <source>
        <dbReference type="EMBL" id="SAI85599.1"/>
    </source>
</evidence>
<evidence type="ECO:0000313" key="3">
    <source>
        <dbReference type="Proteomes" id="UP000076770"/>
    </source>
</evidence>
<name>A0A157T2X8_SACSO</name>
<dbReference type="PATRIC" id="fig|2287.9.peg.2144"/>
<dbReference type="EMBL" id="LT549890">
    <property type="protein sequence ID" value="SAI85599.1"/>
    <property type="molecule type" value="Genomic_DNA"/>
</dbReference>